<reference evidence="2 3" key="1">
    <citation type="submission" date="2021-05" db="EMBL/GenBank/DDBJ databases">
        <title>Roseococcus sp. XZZS9, whole genome shotgun sequencing project.</title>
        <authorList>
            <person name="Zhao G."/>
            <person name="Shen L."/>
        </authorList>
    </citation>
    <scope>NUCLEOTIDE SEQUENCE [LARGE SCALE GENOMIC DNA]</scope>
    <source>
        <strain evidence="2 3">XZZS9</strain>
    </source>
</reference>
<proteinExistence type="predicted"/>
<evidence type="ECO:0000256" key="1">
    <source>
        <dbReference type="SAM" id="MobiDB-lite"/>
    </source>
</evidence>
<feature type="region of interest" description="Disordered" evidence="1">
    <location>
        <begin position="55"/>
        <end position="78"/>
    </location>
</feature>
<evidence type="ECO:0000313" key="2">
    <source>
        <dbReference type="EMBL" id="MBS7811013.1"/>
    </source>
</evidence>
<sequence>MRLSHPITDNGVLVAAAALGDSGWFLLAIDTRLEELDRVNFPSVEAVERAARNYLRRNHPTSTPAWRQGRPQGQQQAA</sequence>
<dbReference type="EMBL" id="JAHCDA010000001">
    <property type="protein sequence ID" value="MBS7811013.1"/>
    <property type="molecule type" value="Genomic_DNA"/>
</dbReference>
<accession>A0ABS5QC52</accession>
<name>A0ABS5QC52_9PROT</name>
<keyword evidence="3" id="KW-1185">Reference proteome</keyword>
<protein>
    <submittedName>
        <fullName evidence="2">Uncharacterized protein</fullName>
    </submittedName>
</protein>
<organism evidence="2 3">
    <name type="scientific">Roseococcus pinisoli</name>
    <dbReference type="NCBI Taxonomy" id="2835040"/>
    <lineage>
        <taxon>Bacteria</taxon>
        <taxon>Pseudomonadati</taxon>
        <taxon>Pseudomonadota</taxon>
        <taxon>Alphaproteobacteria</taxon>
        <taxon>Acetobacterales</taxon>
        <taxon>Roseomonadaceae</taxon>
        <taxon>Roseococcus</taxon>
    </lineage>
</organism>
<comment type="caution">
    <text evidence="2">The sequence shown here is derived from an EMBL/GenBank/DDBJ whole genome shotgun (WGS) entry which is preliminary data.</text>
</comment>
<gene>
    <name evidence="2" type="ORF">KHU32_08690</name>
</gene>
<feature type="compositionally biased region" description="Low complexity" evidence="1">
    <location>
        <begin position="64"/>
        <end position="78"/>
    </location>
</feature>
<dbReference type="RefSeq" id="WP_213669589.1">
    <property type="nucleotide sequence ID" value="NZ_JAHCDA010000001.1"/>
</dbReference>
<dbReference type="Proteomes" id="UP000766336">
    <property type="component" value="Unassembled WGS sequence"/>
</dbReference>
<evidence type="ECO:0000313" key="3">
    <source>
        <dbReference type="Proteomes" id="UP000766336"/>
    </source>
</evidence>